<keyword evidence="3" id="KW-1185">Reference proteome</keyword>
<comment type="caution">
    <text evidence="2">The sequence shown here is derived from an EMBL/GenBank/DDBJ whole genome shotgun (WGS) entry which is preliminary data.</text>
</comment>
<dbReference type="InterPro" id="IPR029063">
    <property type="entry name" value="SAM-dependent_MTases_sf"/>
</dbReference>
<dbReference type="GO" id="GO:0008168">
    <property type="term" value="F:methyltransferase activity"/>
    <property type="evidence" value="ECO:0007669"/>
    <property type="project" value="UniProtKB-KW"/>
</dbReference>
<organism evidence="2 3">
    <name type="scientific">Ruegeria atlantica</name>
    <dbReference type="NCBI Taxonomy" id="81569"/>
    <lineage>
        <taxon>Bacteria</taxon>
        <taxon>Pseudomonadati</taxon>
        <taxon>Pseudomonadota</taxon>
        <taxon>Alphaproteobacteria</taxon>
        <taxon>Rhodobacterales</taxon>
        <taxon>Roseobacteraceae</taxon>
        <taxon>Ruegeria</taxon>
    </lineage>
</organism>
<evidence type="ECO:0000259" key="1">
    <source>
        <dbReference type="Pfam" id="PF08242"/>
    </source>
</evidence>
<sequence>MRWFKTKKNTLGAAPQSLAMSKPLPPKAAKAPEFITRAQAYKEQLETAKNFDELSALWKKFSFAYTMQTDDPFSDAYRQEVTELYQKLVDTPYDVQNELTSSHLSDEAFARGFPWTSDNLGVVAHEIGKAVQGFRVIAQHAPHAKSIIEFGAGWGNTAIPMARAGMDVCAVDIDQAFLKRIANEAKALSAPLRTYHADFLEAASNPGQRYDVALFSSSFHHCLEFQDLLTHIRENVLTENGVIAFFAEPISNGFSFPWGLRYDGEAVWAITCNKWLELGFREDFFLDLLKRTELQGEMVPDTTGLMGPAWLARPI</sequence>
<keyword evidence="2" id="KW-0808">Transferase</keyword>
<keyword evidence="2" id="KW-0489">Methyltransferase</keyword>
<evidence type="ECO:0000313" key="3">
    <source>
        <dbReference type="Proteomes" id="UP000599383"/>
    </source>
</evidence>
<dbReference type="EMBL" id="WVQY01000012">
    <property type="protein sequence ID" value="NOD32614.1"/>
    <property type="molecule type" value="Genomic_DNA"/>
</dbReference>
<dbReference type="CDD" id="cd02440">
    <property type="entry name" value="AdoMet_MTases"/>
    <property type="match status" value="1"/>
</dbReference>
<dbReference type="SUPFAM" id="SSF53335">
    <property type="entry name" value="S-adenosyl-L-methionine-dependent methyltransferases"/>
    <property type="match status" value="1"/>
</dbReference>
<dbReference type="Proteomes" id="UP000599383">
    <property type="component" value="Unassembled WGS sequence"/>
</dbReference>
<accession>A0ABX1WH22</accession>
<reference evidence="2 3" key="1">
    <citation type="submission" date="2019-12" db="EMBL/GenBank/DDBJ databases">
        <title>Ruegeria JWLKs population differentiation of coral mucus and skeleton niches.</title>
        <authorList>
            <person name="Luo D."/>
        </authorList>
    </citation>
    <scope>NUCLEOTIDE SEQUENCE [LARGE SCALE GENOMIC DNA]</scope>
    <source>
        <strain evidence="2 3">HKCCD6238</strain>
    </source>
</reference>
<dbReference type="Pfam" id="PF08242">
    <property type="entry name" value="Methyltransf_12"/>
    <property type="match status" value="1"/>
</dbReference>
<gene>
    <name evidence="2" type="ORF">GS617_20265</name>
</gene>
<dbReference type="Gene3D" id="3.40.50.150">
    <property type="entry name" value="Vaccinia Virus protein VP39"/>
    <property type="match status" value="1"/>
</dbReference>
<evidence type="ECO:0000313" key="2">
    <source>
        <dbReference type="EMBL" id="NOD32614.1"/>
    </source>
</evidence>
<feature type="domain" description="Methyltransferase type 12" evidence="1">
    <location>
        <begin position="148"/>
        <end position="243"/>
    </location>
</feature>
<dbReference type="RefSeq" id="WP_171364604.1">
    <property type="nucleotide sequence ID" value="NZ_WVQY01000012.1"/>
</dbReference>
<dbReference type="GO" id="GO:0032259">
    <property type="term" value="P:methylation"/>
    <property type="evidence" value="ECO:0007669"/>
    <property type="project" value="UniProtKB-KW"/>
</dbReference>
<protein>
    <submittedName>
        <fullName evidence="2">Methyltransferase</fullName>
    </submittedName>
</protein>
<proteinExistence type="predicted"/>
<name>A0ABX1WH22_9RHOB</name>
<dbReference type="InterPro" id="IPR013217">
    <property type="entry name" value="Methyltransf_12"/>
</dbReference>